<dbReference type="OrthoDB" id="3039972at2759"/>
<dbReference type="KEGG" id="more:E1B28_005489"/>
<evidence type="ECO:0000313" key="3">
    <source>
        <dbReference type="Proteomes" id="UP001049176"/>
    </source>
</evidence>
<dbReference type="AlphaFoldDB" id="A0A9P7UUM0"/>
<gene>
    <name evidence="2" type="ORF">E1B28_005489</name>
</gene>
<reference evidence="2" key="1">
    <citation type="journal article" date="2021" name="Genome Biol. Evol.">
        <title>The assembled and annotated genome of the fairy-ring fungus Marasmius oreades.</title>
        <authorList>
            <person name="Hiltunen M."/>
            <person name="Ament-Velasquez S.L."/>
            <person name="Johannesson H."/>
        </authorList>
    </citation>
    <scope>NUCLEOTIDE SEQUENCE</scope>
    <source>
        <strain evidence="2">03SP1</strain>
    </source>
</reference>
<feature type="transmembrane region" description="Helical" evidence="1">
    <location>
        <begin position="171"/>
        <end position="196"/>
    </location>
</feature>
<keyword evidence="1" id="KW-0812">Transmembrane</keyword>
<comment type="caution">
    <text evidence="2">The sequence shown here is derived from an EMBL/GenBank/DDBJ whole genome shotgun (WGS) entry which is preliminary data.</text>
</comment>
<accession>A0A9P7UUM0</accession>
<feature type="transmembrane region" description="Helical" evidence="1">
    <location>
        <begin position="216"/>
        <end position="236"/>
    </location>
</feature>
<feature type="transmembrane region" description="Helical" evidence="1">
    <location>
        <begin position="123"/>
        <end position="150"/>
    </location>
</feature>
<keyword evidence="1" id="KW-0472">Membrane</keyword>
<proteinExistence type="predicted"/>
<dbReference type="EMBL" id="CM032183">
    <property type="protein sequence ID" value="KAG7094668.1"/>
    <property type="molecule type" value="Genomic_DNA"/>
</dbReference>
<keyword evidence="3" id="KW-1185">Reference proteome</keyword>
<feature type="transmembrane region" description="Helical" evidence="1">
    <location>
        <begin position="256"/>
        <end position="280"/>
    </location>
</feature>
<dbReference type="Proteomes" id="UP001049176">
    <property type="component" value="Chromosome 3"/>
</dbReference>
<evidence type="ECO:0000256" key="1">
    <source>
        <dbReference type="SAM" id="Phobius"/>
    </source>
</evidence>
<keyword evidence="1" id="KW-1133">Transmembrane helix</keyword>
<dbReference type="GeneID" id="66074565"/>
<sequence length="352" mass="38589">MNSSDDIDDHISPFLTVESVLIEPIATLSSMLFLYGMYTVFFGLSVHVLSRRARVGSKFYLGWTTTLFVLATVYTVLYTWAPIRAAIIFFRAATTKSYTPALSFLSGDDGKTAHNAADMTVPILVQLLILCLQVFPCISAGGIVIIVANVKVHYSDSPLLYNLELEQICHVPLAFMAFVFNGITLGCSIVDALGVSDYTKYANLRLTAYEIENGNEVAYTIFHLILTFMIGGRILWISREARRLMGRTTRGRYNAIVAVIVESGVLYAATITAMLVIRYVSDPDAHGPVPIHLDAVATQVSGIAPTLVIVRVAYGNSVESVDQMVSALEFTCTQDDQQRSNTSAIMRQSVQG</sequence>
<organism evidence="2 3">
    <name type="scientific">Marasmius oreades</name>
    <name type="common">fairy-ring Marasmius</name>
    <dbReference type="NCBI Taxonomy" id="181124"/>
    <lineage>
        <taxon>Eukaryota</taxon>
        <taxon>Fungi</taxon>
        <taxon>Dikarya</taxon>
        <taxon>Basidiomycota</taxon>
        <taxon>Agaricomycotina</taxon>
        <taxon>Agaricomycetes</taxon>
        <taxon>Agaricomycetidae</taxon>
        <taxon>Agaricales</taxon>
        <taxon>Marasmiineae</taxon>
        <taxon>Marasmiaceae</taxon>
        <taxon>Marasmius</taxon>
    </lineage>
</organism>
<protein>
    <submittedName>
        <fullName evidence="2">Uncharacterized protein</fullName>
    </submittedName>
</protein>
<evidence type="ECO:0000313" key="2">
    <source>
        <dbReference type="EMBL" id="KAG7094668.1"/>
    </source>
</evidence>
<name>A0A9P7UUM0_9AGAR</name>
<feature type="transmembrane region" description="Helical" evidence="1">
    <location>
        <begin position="60"/>
        <end position="81"/>
    </location>
</feature>
<feature type="transmembrane region" description="Helical" evidence="1">
    <location>
        <begin position="25"/>
        <end position="48"/>
    </location>
</feature>
<dbReference type="RefSeq" id="XP_043011138.1">
    <property type="nucleotide sequence ID" value="XM_043150054.1"/>
</dbReference>